<dbReference type="GO" id="GO:0006310">
    <property type="term" value="P:DNA recombination"/>
    <property type="evidence" value="ECO:0007669"/>
    <property type="project" value="UniProtKB-KW"/>
</dbReference>
<gene>
    <name evidence="7" type="ORF">MNBD_GAMMA18-117</name>
</gene>
<evidence type="ECO:0000259" key="5">
    <source>
        <dbReference type="PROSITE" id="PS51898"/>
    </source>
</evidence>
<dbReference type="InterPro" id="IPR002104">
    <property type="entry name" value="Integrase_catalytic"/>
</dbReference>
<dbReference type="Gene3D" id="1.10.443.10">
    <property type="entry name" value="Intergrase catalytic core"/>
    <property type="match status" value="1"/>
</dbReference>
<dbReference type="GO" id="GO:0015074">
    <property type="term" value="P:DNA integration"/>
    <property type="evidence" value="ECO:0007669"/>
    <property type="project" value="UniProtKB-KW"/>
</dbReference>
<organism evidence="7">
    <name type="scientific">hydrothermal vent metagenome</name>
    <dbReference type="NCBI Taxonomy" id="652676"/>
    <lineage>
        <taxon>unclassified sequences</taxon>
        <taxon>metagenomes</taxon>
        <taxon>ecological metagenomes</taxon>
    </lineage>
</organism>
<comment type="similarity">
    <text evidence="1">Belongs to the 'phage' integrase family.</text>
</comment>
<dbReference type="SUPFAM" id="SSF56349">
    <property type="entry name" value="DNA breaking-rejoining enzymes"/>
    <property type="match status" value="1"/>
</dbReference>
<evidence type="ECO:0000259" key="6">
    <source>
        <dbReference type="PROSITE" id="PS51900"/>
    </source>
</evidence>
<dbReference type="InterPro" id="IPR013762">
    <property type="entry name" value="Integrase-like_cat_sf"/>
</dbReference>
<evidence type="ECO:0000313" key="7">
    <source>
        <dbReference type="EMBL" id="VAW90300.1"/>
    </source>
</evidence>
<sequence length="253" mass="29327">MNMISNNPLNRPDPFNELYDKHVKHLHLQGLRAKTIDGYSRGIRRLGSHFNYEIESLTEDQLLDYFSALLQSHSMSTVKLDLYGLKFFYVHVLKRCWQDIPLVKSPRVTRLPDVLTLEEVCLLLAKTRILSYRIFFFATYSLGLRLGETLALEVGDIDANKMRVHIRNAKGGKDRFARLTPFSLSVLRRFWRVHQHPRLLFPNRKKTMAAVRRVSTPLDRGGVQKAIREVVADCGFKKRFLCTAYATAMLPTY</sequence>
<dbReference type="InterPro" id="IPR011010">
    <property type="entry name" value="DNA_brk_join_enz"/>
</dbReference>
<dbReference type="PROSITE" id="PS51900">
    <property type="entry name" value="CB"/>
    <property type="match status" value="1"/>
</dbReference>
<name>A0A3B0ZM91_9ZZZZ</name>
<dbReference type="InterPro" id="IPR050090">
    <property type="entry name" value="Tyrosine_recombinase_XerCD"/>
</dbReference>
<dbReference type="AlphaFoldDB" id="A0A3B0ZM91"/>
<dbReference type="PROSITE" id="PS51898">
    <property type="entry name" value="TYR_RECOMBINASE"/>
    <property type="match status" value="1"/>
</dbReference>
<evidence type="ECO:0000256" key="3">
    <source>
        <dbReference type="ARBA" id="ARBA00023125"/>
    </source>
</evidence>
<dbReference type="GO" id="GO:0003677">
    <property type="term" value="F:DNA binding"/>
    <property type="evidence" value="ECO:0007669"/>
    <property type="project" value="UniProtKB-KW"/>
</dbReference>
<dbReference type="InterPro" id="IPR004107">
    <property type="entry name" value="Integrase_SAM-like_N"/>
</dbReference>
<dbReference type="PANTHER" id="PTHR30349">
    <property type="entry name" value="PHAGE INTEGRASE-RELATED"/>
    <property type="match status" value="1"/>
</dbReference>
<evidence type="ECO:0000256" key="1">
    <source>
        <dbReference type="ARBA" id="ARBA00008857"/>
    </source>
</evidence>
<dbReference type="InterPro" id="IPR010998">
    <property type="entry name" value="Integrase_recombinase_N"/>
</dbReference>
<dbReference type="InterPro" id="IPR044068">
    <property type="entry name" value="CB"/>
</dbReference>
<evidence type="ECO:0000256" key="2">
    <source>
        <dbReference type="ARBA" id="ARBA00022908"/>
    </source>
</evidence>
<proteinExistence type="inferred from homology"/>
<reference evidence="7" key="1">
    <citation type="submission" date="2018-06" db="EMBL/GenBank/DDBJ databases">
        <authorList>
            <person name="Zhirakovskaya E."/>
        </authorList>
    </citation>
    <scope>NUCLEOTIDE SEQUENCE</scope>
</reference>
<dbReference type="EMBL" id="UOFP01000317">
    <property type="protein sequence ID" value="VAW90300.1"/>
    <property type="molecule type" value="Genomic_DNA"/>
</dbReference>
<keyword evidence="4" id="KW-0233">DNA recombination</keyword>
<feature type="domain" description="Tyr recombinase" evidence="5">
    <location>
        <begin position="110"/>
        <end position="253"/>
    </location>
</feature>
<dbReference type="Pfam" id="PF13495">
    <property type="entry name" value="Phage_int_SAM_4"/>
    <property type="match status" value="1"/>
</dbReference>
<protein>
    <submittedName>
        <fullName evidence="7">Site-specific tyrosine recombinase</fullName>
    </submittedName>
</protein>
<accession>A0A3B0ZM91</accession>
<dbReference type="Pfam" id="PF00589">
    <property type="entry name" value="Phage_integrase"/>
    <property type="match status" value="1"/>
</dbReference>
<keyword evidence="2" id="KW-0229">DNA integration</keyword>
<feature type="domain" description="Core-binding (CB)" evidence="6">
    <location>
        <begin position="13"/>
        <end position="93"/>
    </location>
</feature>
<keyword evidence="3" id="KW-0238">DNA-binding</keyword>
<evidence type="ECO:0000256" key="4">
    <source>
        <dbReference type="ARBA" id="ARBA00023172"/>
    </source>
</evidence>
<dbReference type="PANTHER" id="PTHR30349:SF64">
    <property type="entry name" value="PROPHAGE INTEGRASE INTD-RELATED"/>
    <property type="match status" value="1"/>
</dbReference>
<dbReference type="Gene3D" id="1.10.150.130">
    <property type="match status" value="1"/>
</dbReference>